<dbReference type="RefSeq" id="WP_183556244.1">
    <property type="nucleotide sequence ID" value="NZ_JACHBX010000004.1"/>
</dbReference>
<dbReference type="Gene3D" id="1.10.3130.20">
    <property type="entry name" value="Phycobilisome linker domain"/>
    <property type="match status" value="1"/>
</dbReference>
<proteinExistence type="predicted"/>
<comment type="caution">
    <text evidence="2">The sequence shown here is derived from an EMBL/GenBank/DDBJ whole genome shotgun (WGS) entry which is preliminary data.</text>
</comment>
<protein>
    <submittedName>
        <fullName evidence="2">Ca2+-binding RTX toxin-like protein</fullName>
    </submittedName>
</protein>
<evidence type="ECO:0000259" key="1">
    <source>
        <dbReference type="Pfam" id="PF13946"/>
    </source>
</evidence>
<dbReference type="GO" id="GO:0005509">
    <property type="term" value="F:calcium ion binding"/>
    <property type="evidence" value="ECO:0007669"/>
    <property type="project" value="InterPro"/>
</dbReference>
<dbReference type="Proteomes" id="UP000540787">
    <property type="component" value="Unassembled WGS sequence"/>
</dbReference>
<reference evidence="2 3" key="1">
    <citation type="submission" date="2020-08" db="EMBL/GenBank/DDBJ databases">
        <title>The Agave Microbiome: Exploring the role of microbial communities in plant adaptations to desert environments.</title>
        <authorList>
            <person name="Partida-Martinez L.P."/>
        </authorList>
    </citation>
    <scope>NUCLEOTIDE SEQUENCE [LARGE SCALE GENOMIC DNA]</scope>
    <source>
        <strain evidence="2 3">AT3.2</strain>
    </source>
</reference>
<dbReference type="InterPro" id="IPR038255">
    <property type="entry name" value="PBS_linker_sf"/>
</dbReference>
<feature type="domain" description="DUF4214" evidence="1">
    <location>
        <begin position="213"/>
        <end position="282"/>
    </location>
</feature>
<dbReference type="AlphaFoldDB" id="A0A7X0CFS7"/>
<name>A0A7X0CFS7_9BURK</name>
<evidence type="ECO:0000313" key="2">
    <source>
        <dbReference type="EMBL" id="MBB6135580.1"/>
    </source>
</evidence>
<keyword evidence="3" id="KW-1185">Reference proteome</keyword>
<dbReference type="Pfam" id="PF13946">
    <property type="entry name" value="DUF4214"/>
    <property type="match status" value="1"/>
</dbReference>
<accession>A0A7X0CFS7</accession>
<evidence type="ECO:0000313" key="3">
    <source>
        <dbReference type="Proteomes" id="UP000540787"/>
    </source>
</evidence>
<sequence>MATIELYRAFDFRTAQDWEWTITEAIQNRITIEGAGNKQNFSGSFSYLGIDRVAGTVTGTSFFQNNAEVYRVSDAQLDAGRIAQFARNELDTQQTYAYVLSGADTVIGSAGNDFLNGYGGIDTAVYRGTAASYTLRGSDSSFAVTGAAGSDTLINVERLAFTDKHIAIDVGANDNGGTIYRLYQAALDRAPDLAGLGYWMDRLDDGANIVDIAAGFMSSTEYARLYSGVTSNTDLVTKYYSNILERAPDAGGLAYWAGLLDSGKATAAQVLDAISDSPENIAAVAPLIANGFEYVPYG</sequence>
<dbReference type="InterPro" id="IPR025282">
    <property type="entry name" value="DUF4214"/>
</dbReference>
<gene>
    <name evidence="2" type="ORF">HD842_003747</name>
</gene>
<dbReference type="EMBL" id="JACHBX010000004">
    <property type="protein sequence ID" value="MBB6135580.1"/>
    <property type="molecule type" value="Genomic_DNA"/>
</dbReference>
<dbReference type="InterPro" id="IPR001343">
    <property type="entry name" value="Hemolysn_Ca-bd"/>
</dbReference>
<organism evidence="2 3">
    <name type="scientific">Massilia aurea</name>
    <dbReference type="NCBI Taxonomy" id="373040"/>
    <lineage>
        <taxon>Bacteria</taxon>
        <taxon>Pseudomonadati</taxon>
        <taxon>Pseudomonadota</taxon>
        <taxon>Betaproteobacteria</taxon>
        <taxon>Burkholderiales</taxon>
        <taxon>Oxalobacteraceae</taxon>
        <taxon>Telluria group</taxon>
        <taxon>Massilia</taxon>
    </lineage>
</organism>
<dbReference type="Pfam" id="PF00353">
    <property type="entry name" value="HemolysinCabind"/>
    <property type="match status" value="1"/>
</dbReference>